<evidence type="ECO:0000256" key="6">
    <source>
        <dbReference type="ARBA" id="ARBA00022670"/>
    </source>
</evidence>
<dbReference type="InterPro" id="IPR000383">
    <property type="entry name" value="Xaa-Pro-like_dom"/>
</dbReference>
<keyword evidence="5 9" id="KW-0031">Aminopeptidase</keyword>
<dbReference type="GO" id="GO:0008239">
    <property type="term" value="F:dipeptidyl-peptidase activity"/>
    <property type="evidence" value="ECO:0007669"/>
    <property type="project" value="UniProtKB-UniRule"/>
</dbReference>
<evidence type="ECO:0000313" key="13">
    <source>
        <dbReference type="Proteomes" id="UP000005388"/>
    </source>
</evidence>
<dbReference type="SUPFAM" id="SSF53474">
    <property type="entry name" value="alpha/beta-Hydrolases"/>
    <property type="match status" value="1"/>
</dbReference>
<comment type="subunit">
    <text evidence="4 9">Homodimer.</text>
</comment>
<keyword evidence="13" id="KW-1185">Reference proteome</keyword>
<keyword evidence="9" id="KW-0963">Cytoplasm</keyword>
<keyword evidence="6 9" id="KW-0645">Protease</keyword>
<dbReference type="Pfam" id="PF02129">
    <property type="entry name" value="Peptidase_S15"/>
    <property type="match status" value="1"/>
</dbReference>
<reference evidence="12 13" key="1">
    <citation type="journal article" date="2014" name="Int. J. Syst. Evol. Microbiol.">
        <title>Phylogenomics and the dynamic genome evolution of the genus Streptococcus.</title>
        <authorList>
            <consortium name="The Broad Institute Genome Sequencing Platform"/>
            <person name="Richards V.P."/>
            <person name="Palmer S.R."/>
            <person name="Pavinski Bitar P.D."/>
            <person name="Qin X."/>
            <person name="Weinstock G.M."/>
            <person name="Highlander S.K."/>
            <person name="Town C.D."/>
            <person name="Burne R.A."/>
            <person name="Stanhope M.J."/>
        </authorList>
    </citation>
    <scope>NUCLEOTIDE SEQUENCE [LARGE SCALE GENOMIC DNA]</scope>
    <source>
        <strain evidence="12 13">2285-97</strain>
    </source>
</reference>
<dbReference type="PANTHER" id="PTHR43056">
    <property type="entry name" value="PEPTIDASE S9 PROLYL OLIGOPEPTIDASE"/>
    <property type="match status" value="1"/>
</dbReference>
<feature type="domain" description="X-Prolyl dipeptidyl aminopeptidase PepX N-terminal" evidence="11">
    <location>
        <begin position="1"/>
        <end position="143"/>
    </location>
</feature>
<dbReference type="GO" id="GO:0008236">
    <property type="term" value="F:serine-type peptidase activity"/>
    <property type="evidence" value="ECO:0007669"/>
    <property type="project" value="UniProtKB-KW"/>
</dbReference>
<feature type="active site" description="Charge relay system" evidence="9">
    <location>
        <position position="467"/>
    </location>
</feature>
<keyword evidence="7 9" id="KW-0378">Hydrolase</keyword>
<comment type="catalytic activity">
    <reaction evidence="1 9">
        <text>Hydrolyzes Xaa-Pro-|- bonds to release unblocked, N-terminal dipeptides from substrates including Ala-Pro-|-p-nitroanilide and (sequentially) Tyr-Pro-|-Phe-Pro-|-Gly-Pro-|-Ile.</text>
        <dbReference type="EC" id="3.4.14.11"/>
    </reaction>
</comment>
<evidence type="ECO:0000256" key="5">
    <source>
        <dbReference type="ARBA" id="ARBA00022438"/>
    </source>
</evidence>
<dbReference type="InterPro" id="IPR015251">
    <property type="entry name" value="PepX_N_dom"/>
</dbReference>
<dbReference type="GO" id="GO:0004177">
    <property type="term" value="F:aminopeptidase activity"/>
    <property type="evidence" value="ECO:0007669"/>
    <property type="project" value="UniProtKB-KW"/>
</dbReference>
<dbReference type="InterPro" id="IPR050585">
    <property type="entry name" value="Xaa-Pro_dipeptidyl-ppase/CocE"/>
</dbReference>
<dbReference type="SUPFAM" id="SSF49785">
    <property type="entry name" value="Galactose-binding domain-like"/>
    <property type="match status" value="1"/>
</dbReference>
<evidence type="ECO:0000259" key="11">
    <source>
        <dbReference type="SMART" id="SM00940"/>
    </source>
</evidence>
<dbReference type="Gene3D" id="3.40.50.1820">
    <property type="entry name" value="alpha/beta hydrolase"/>
    <property type="match status" value="1"/>
</dbReference>
<evidence type="ECO:0000256" key="3">
    <source>
        <dbReference type="ARBA" id="ARBA00010819"/>
    </source>
</evidence>
<dbReference type="PRINTS" id="PR00923">
    <property type="entry name" value="LACTOPTASE"/>
</dbReference>
<dbReference type="STRING" id="764291.STRUR_0383"/>
<dbReference type="GO" id="GO:0005737">
    <property type="term" value="C:cytoplasm"/>
    <property type="evidence" value="ECO:0007669"/>
    <property type="project" value="UniProtKB-SubCell"/>
</dbReference>
<dbReference type="Proteomes" id="UP000005388">
    <property type="component" value="Unassembled WGS sequence"/>
</dbReference>
<evidence type="ECO:0000256" key="9">
    <source>
        <dbReference type="HAMAP-Rule" id="MF_00698"/>
    </source>
</evidence>
<dbReference type="InterPro" id="IPR029058">
    <property type="entry name" value="AB_hydrolase_fold"/>
</dbReference>
<dbReference type="SMART" id="SM00940">
    <property type="entry name" value="PepX_N"/>
    <property type="match status" value="1"/>
</dbReference>
<dbReference type="EC" id="3.4.14.11" evidence="9"/>
<feature type="active site" description="Charge relay system" evidence="9">
    <location>
        <position position="347"/>
    </location>
</feature>
<dbReference type="InterPro" id="IPR013736">
    <property type="entry name" value="Xaa-Pro_dipept_C"/>
</dbReference>
<dbReference type="eggNOG" id="COG2936">
    <property type="taxonomic scope" value="Bacteria"/>
</dbReference>
<dbReference type="Pfam" id="PF08530">
    <property type="entry name" value="PepX_C"/>
    <property type="match status" value="1"/>
</dbReference>
<comment type="caution">
    <text evidence="12">The sequence shown here is derived from an EMBL/GenBank/DDBJ whole genome shotgun (WGS) entry which is preliminary data.</text>
</comment>
<dbReference type="RefSeq" id="WP_006739283.1">
    <property type="nucleotide sequence ID" value="NZ_AEUZ02000001.1"/>
</dbReference>
<evidence type="ECO:0000259" key="10">
    <source>
        <dbReference type="SMART" id="SM00939"/>
    </source>
</evidence>
<dbReference type="HAMAP" id="MF_00698">
    <property type="entry name" value="Aminopeptidase_S15"/>
    <property type="match status" value="1"/>
</dbReference>
<name>G5KC69_9STRE</name>
<keyword evidence="8 9" id="KW-0720">Serine protease</keyword>
<evidence type="ECO:0000313" key="12">
    <source>
        <dbReference type="EMBL" id="EHJ56528.1"/>
    </source>
</evidence>
<dbReference type="SUPFAM" id="SSF81761">
    <property type="entry name" value="X-Prolyl dipeptidyl aminopeptidase PepX, N-terminal domain"/>
    <property type="match status" value="1"/>
</dbReference>
<evidence type="ECO:0000256" key="7">
    <source>
        <dbReference type="ARBA" id="ARBA00022801"/>
    </source>
</evidence>
<feature type="active site" description="Charge relay system" evidence="9">
    <location>
        <position position="497"/>
    </location>
</feature>
<dbReference type="Pfam" id="PF09168">
    <property type="entry name" value="PepX_N"/>
    <property type="match status" value="1"/>
</dbReference>
<comment type="subcellular location">
    <subcellularLocation>
        <location evidence="9">Cytoplasm</location>
    </subcellularLocation>
</comment>
<accession>G5KC69</accession>
<feature type="domain" description="Xaa-Pro dipeptidyl-peptidase C-terminal" evidence="10">
    <location>
        <begin position="513"/>
        <end position="752"/>
    </location>
</feature>
<dbReference type="EMBL" id="AEUZ02000001">
    <property type="protein sequence ID" value="EHJ56528.1"/>
    <property type="molecule type" value="Genomic_DNA"/>
</dbReference>
<evidence type="ECO:0000256" key="2">
    <source>
        <dbReference type="ARBA" id="ARBA00003997"/>
    </source>
</evidence>
<dbReference type="InterPro" id="IPR008252">
    <property type="entry name" value="Pept_S15_Xpro"/>
</dbReference>
<comment type="similarity">
    <text evidence="3 9">Belongs to the peptidase S15 family.</text>
</comment>
<dbReference type="SMART" id="SM00939">
    <property type="entry name" value="PepX_C"/>
    <property type="match status" value="1"/>
</dbReference>
<evidence type="ECO:0000256" key="8">
    <source>
        <dbReference type="ARBA" id="ARBA00022825"/>
    </source>
</evidence>
<dbReference type="Gene3D" id="1.10.246.70">
    <property type="match status" value="1"/>
</dbReference>
<dbReference type="PANTHER" id="PTHR43056:SF10">
    <property type="entry name" value="COCE_NOND FAMILY, PUTATIVE (AFU_ORTHOLOGUE AFUA_7G00600)-RELATED"/>
    <property type="match status" value="1"/>
</dbReference>
<evidence type="ECO:0000256" key="4">
    <source>
        <dbReference type="ARBA" id="ARBA00011738"/>
    </source>
</evidence>
<comment type="function">
    <text evidence="2 9">Removes N-terminal dipeptides sequentially from polypeptides having unsubstituted N-termini provided that the penultimate residue is proline.</text>
</comment>
<evidence type="ECO:0000256" key="1">
    <source>
        <dbReference type="ARBA" id="ARBA00000123"/>
    </source>
</evidence>
<proteinExistence type="inferred from homology"/>
<sequence length="755" mass="87068">MYYNQFSYRKTSLETALSELQALGFNLSTTKSDKRNLENFLRKTFLGFEDTDYPLDQLVANSKQTALEFFQSEDAFTPETFYVIALQLLGFIPQVDFTDYNSFLQKVGFPITFSNLILNLHQLLATRTKDGNTLIDKLVSEGLLPNDNDYHFFNGKSLATFDTTDLIREVVYVEAPIDTESTGQLDLIKVNISRPKTKHKIPTMMTASPYHQGVNEVANDKKLHEMTSDISVKKPEHIKVDPYNHKVLTTKPSDLPSKDATEHFSYISSYSLNDYFLARGYANIYVSGIGTAASTGFMTSGDYLQVESFKAVIDWLNGRANAYTSHQKDFQVKASWSNGLVCTTGKSYLGTMSTALATTGVDGLKVIIAESAISSWYDYYRENGLVCSPGGYPGEDLDVLTELTYSRNLIPGDYLRHHQSYQERLNQQSNSLDRQTGDYNQFWHDRNYLPHVEKIKCDLIYTHGLQDWNVKPSQVYNIFNALPQHLDKHLFLHHGEHVYMHNWQSIDFKETMNAYLAERMLGQKVSLNLAPVIWQENDKEQHWTSKEQFKEKSYEELSLGSSKEIIKNHYDEFQFKDYAKDFKQFKEDLFNGKTNAICIDIKLEKDYLINGKIKLNLKTKSTTNHGIISAQVLDFGLQKRYNDQPQIKELMSIDNGRNFSRESLKELKYVNSPYRLISKGFLNLQNREDLLTITEVPKNEWFKHEFELQPSLYQLSAGQTLRILIYTTDFEHTIRSNEDYQLTIDLEHSTIHLPQ</sequence>
<dbReference type="GO" id="GO:0006508">
    <property type="term" value="P:proteolysis"/>
    <property type="evidence" value="ECO:0007669"/>
    <property type="project" value="UniProtKB-KW"/>
</dbReference>
<dbReference type="InterPro" id="IPR036313">
    <property type="entry name" value="PepX_N_dom_sf"/>
</dbReference>
<dbReference type="AlphaFoldDB" id="G5KC69"/>
<protein>
    <recommendedName>
        <fullName evidence="9">Xaa-Pro dipeptidyl-peptidase</fullName>
        <ecNumber evidence="9">3.4.14.11</ecNumber>
    </recommendedName>
    <alternativeName>
        <fullName evidence="9">X-Pro dipeptidyl-peptidase</fullName>
    </alternativeName>
    <alternativeName>
        <fullName evidence="9">X-prolyl-dipeptidyl aminopeptidase</fullName>
        <shortName evidence="9">X-PDAP</shortName>
    </alternativeName>
</protein>
<dbReference type="NCBIfam" id="NF003783">
    <property type="entry name" value="PRK05371.1-4"/>
    <property type="match status" value="1"/>
</dbReference>
<gene>
    <name evidence="9 12" type="primary">pepX</name>
    <name evidence="12" type="ORF">STRUR_0383</name>
</gene>
<organism evidence="12 13">
    <name type="scientific">Streptococcus urinalis 2285-97</name>
    <dbReference type="NCBI Taxonomy" id="764291"/>
    <lineage>
        <taxon>Bacteria</taxon>
        <taxon>Bacillati</taxon>
        <taxon>Bacillota</taxon>
        <taxon>Bacilli</taxon>
        <taxon>Lactobacillales</taxon>
        <taxon>Streptococcaceae</taxon>
        <taxon>Streptococcus</taxon>
    </lineage>
</organism>
<dbReference type="Gene3D" id="2.60.120.260">
    <property type="entry name" value="Galactose-binding domain-like"/>
    <property type="match status" value="1"/>
</dbReference>
<dbReference type="InterPro" id="IPR008979">
    <property type="entry name" value="Galactose-bd-like_sf"/>
</dbReference>